<name>A0A543FG21_9NOCA</name>
<evidence type="ECO:0000313" key="3">
    <source>
        <dbReference type="EMBL" id="TQM32702.1"/>
    </source>
</evidence>
<evidence type="ECO:0000259" key="1">
    <source>
        <dbReference type="PROSITE" id="PS50943"/>
    </source>
</evidence>
<sequence length="394" mass="42735">MVGARLRAAREAAGMSLDAVAARTSWSKAALGHFETGRRTPNADVISCYERLFKAAIDPVTAMSTLGRNDVDRRSFLRRAAYSAATSASALALPAEPVQRLIATDDTRLVGIGEVQALRHVIDAFARLDEHRGGGVGRTAVAELLATDVTDMLRARHASGSVRAQAFSAAAELAYLAGFKAHDAGHHGLAQRYYLTALELATESGIPGHDGWVFRILALQGADLGQRRFCVDLAEEAVRRVRGRVDTATEAVFTVALARCHAETGQHEQARTVLTAAEPGIHTDHVAAVPPWCAWWCGDKATAHNQTAKAFRALSEWREAEAHHLEAASFWDPSQHRRVWGRTIADVGVARWEYGDHSGALEAWASAVPILKTLQSTRADGALKRIRRRAPELV</sequence>
<evidence type="ECO:0000313" key="4">
    <source>
        <dbReference type="Proteomes" id="UP000316331"/>
    </source>
</evidence>
<dbReference type="InterPro" id="IPR000182">
    <property type="entry name" value="GNAT_dom"/>
</dbReference>
<protein>
    <submittedName>
        <fullName evidence="3">Helix-turn-helix protein</fullName>
    </submittedName>
</protein>
<dbReference type="InterPro" id="IPR011990">
    <property type="entry name" value="TPR-like_helical_dom_sf"/>
</dbReference>
<gene>
    <name evidence="3" type="ORF">FB390_4398</name>
</gene>
<reference evidence="3 4" key="1">
    <citation type="submission" date="2019-06" db="EMBL/GenBank/DDBJ databases">
        <title>Sequencing the genomes of 1000 actinobacteria strains.</title>
        <authorList>
            <person name="Klenk H.-P."/>
        </authorList>
    </citation>
    <scope>NUCLEOTIDE SEQUENCE [LARGE SCALE GENOMIC DNA]</scope>
    <source>
        <strain evidence="3 4">DSM 103495</strain>
    </source>
</reference>
<dbReference type="SMART" id="SM00530">
    <property type="entry name" value="HTH_XRE"/>
    <property type="match status" value="1"/>
</dbReference>
<dbReference type="SUPFAM" id="SSF48452">
    <property type="entry name" value="TPR-like"/>
    <property type="match status" value="1"/>
</dbReference>
<comment type="caution">
    <text evidence="3">The sequence shown here is derived from an EMBL/GenBank/DDBJ whole genome shotgun (WGS) entry which is preliminary data.</text>
</comment>
<dbReference type="EMBL" id="VFPG01000001">
    <property type="protein sequence ID" value="TQM32702.1"/>
    <property type="molecule type" value="Genomic_DNA"/>
</dbReference>
<dbReference type="PROSITE" id="PS50943">
    <property type="entry name" value="HTH_CROC1"/>
    <property type="match status" value="1"/>
</dbReference>
<feature type="domain" description="HTH cro/C1-type" evidence="1">
    <location>
        <begin position="6"/>
        <end position="60"/>
    </location>
</feature>
<feature type="domain" description="N-acetyltransferase" evidence="2">
    <location>
        <begin position="55"/>
        <end position="198"/>
    </location>
</feature>
<keyword evidence="4" id="KW-1185">Reference proteome</keyword>
<dbReference type="GO" id="GO:0003677">
    <property type="term" value="F:DNA binding"/>
    <property type="evidence" value="ECO:0007669"/>
    <property type="project" value="InterPro"/>
</dbReference>
<dbReference type="Gene3D" id="1.10.260.40">
    <property type="entry name" value="lambda repressor-like DNA-binding domains"/>
    <property type="match status" value="1"/>
</dbReference>
<accession>A0A543FG21</accession>
<organism evidence="3 4">
    <name type="scientific">Nocardia bhagyanarayanae</name>
    <dbReference type="NCBI Taxonomy" id="1215925"/>
    <lineage>
        <taxon>Bacteria</taxon>
        <taxon>Bacillati</taxon>
        <taxon>Actinomycetota</taxon>
        <taxon>Actinomycetes</taxon>
        <taxon>Mycobacteriales</taxon>
        <taxon>Nocardiaceae</taxon>
        <taxon>Nocardia</taxon>
    </lineage>
</organism>
<dbReference type="AlphaFoldDB" id="A0A543FG21"/>
<dbReference type="CDD" id="cd00093">
    <property type="entry name" value="HTH_XRE"/>
    <property type="match status" value="1"/>
</dbReference>
<dbReference type="GO" id="GO:0016747">
    <property type="term" value="F:acyltransferase activity, transferring groups other than amino-acyl groups"/>
    <property type="evidence" value="ECO:0007669"/>
    <property type="project" value="InterPro"/>
</dbReference>
<dbReference type="Pfam" id="PF13560">
    <property type="entry name" value="HTH_31"/>
    <property type="match status" value="1"/>
</dbReference>
<dbReference type="InterPro" id="IPR010982">
    <property type="entry name" value="Lambda_DNA-bd_dom_sf"/>
</dbReference>
<dbReference type="Gene3D" id="1.25.40.10">
    <property type="entry name" value="Tetratricopeptide repeat domain"/>
    <property type="match status" value="1"/>
</dbReference>
<dbReference type="InterPro" id="IPR001387">
    <property type="entry name" value="Cro/C1-type_HTH"/>
</dbReference>
<evidence type="ECO:0000259" key="2">
    <source>
        <dbReference type="PROSITE" id="PS51186"/>
    </source>
</evidence>
<proteinExistence type="predicted"/>
<dbReference type="PROSITE" id="PS51186">
    <property type="entry name" value="GNAT"/>
    <property type="match status" value="1"/>
</dbReference>
<dbReference type="Proteomes" id="UP000316331">
    <property type="component" value="Unassembled WGS sequence"/>
</dbReference>
<dbReference type="SUPFAM" id="SSF47413">
    <property type="entry name" value="lambda repressor-like DNA-binding domains"/>
    <property type="match status" value="1"/>
</dbReference>